<accession>A0AA36AKU2</accession>
<dbReference type="Proteomes" id="UP001162480">
    <property type="component" value="Chromosome 2"/>
</dbReference>
<gene>
    <name evidence="1" type="ORF">OCTVUL_1B025238</name>
</gene>
<name>A0AA36AKU2_OCTVU</name>
<dbReference type="AlphaFoldDB" id="A0AA36AKU2"/>
<protein>
    <submittedName>
        <fullName evidence="1">Uncharacterized protein</fullName>
    </submittedName>
</protein>
<evidence type="ECO:0000313" key="1">
    <source>
        <dbReference type="EMBL" id="CAI9717879.1"/>
    </source>
</evidence>
<reference evidence="1" key="1">
    <citation type="submission" date="2023-08" db="EMBL/GenBank/DDBJ databases">
        <authorList>
            <person name="Alioto T."/>
            <person name="Alioto T."/>
            <person name="Gomez Garrido J."/>
        </authorList>
    </citation>
    <scope>NUCLEOTIDE SEQUENCE</scope>
</reference>
<sequence length="195" mass="22013">MMINNIKRKHLCRVEGINSLNSNENSIIRRDVRLSAFDTLGFVVFVSVSFPYPWHTIPPALESLKPVQILENKRSKAGGMVCHGTYLHEPLENYFPTIGQPSTPFLNEATYVIVTTIEASPLCLAPEDPWNGYLKHTKCCLCQLSVPESQRSFRAGRDTRDMMFSLMQLQENVLKYNGDLFVSIVDLTKASDTVS</sequence>
<organism evidence="1 2">
    <name type="scientific">Octopus vulgaris</name>
    <name type="common">Common octopus</name>
    <dbReference type="NCBI Taxonomy" id="6645"/>
    <lineage>
        <taxon>Eukaryota</taxon>
        <taxon>Metazoa</taxon>
        <taxon>Spiralia</taxon>
        <taxon>Lophotrochozoa</taxon>
        <taxon>Mollusca</taxon>
        <taxon>Cephalopoda</taxon>
        <taxon>Coleoidea</taxon>
        <taxon>Octopodiformes</taxon>
        <taxon>Octopoda</taxon>
        <taxon>Incirrata</taxon>
        <taxon>Octopodidae</taxon>
        <taxon>Octopus</taxon>
    </lineage>
</organism>
<dbReference type="EMBL" id="OX597815">
    <property type="protein sequence ID" value="CAI9717879.1"/>
    <property type="molecule type" value="Genomic_DNA"/>
</dbReference>
<proteinExistence type="predicted"/>
<evidence type="ECO:0000313" key="2">
    <source>
        <dbReference type="Proteomes" id="UP001162480"/>
    </source>
</evidence>
<keyword evidence="2" id="KW-1185">Reference proteome</keyword>